<dbReference type="AlphaFoldDB" id="A0A6H1ZS00"/>
<evidence type="ECO:0000313" key="1">
    <source>
        <dbReference type="EMBL" id="QJA50288.1"/>
    </source>
</evidence>
<protein>
    <submittedName>
        <fullName evidence="1">Uncharacterized protein</fullName>
    </submittedName>
</protein>
<dbReference type="EMBL" id="MT144186">
    <property type="protein sequence ID" value="QJA50288.1"/>
    <property type="molecule type" value="Genomic_DNA"/>
</dbReference>
<proteinExistence type="predicted"/>
<reference evidence="1" key="1">
    <citation type="submission" date="2020-03" db="EMBL/GenBank/DDBJ databases">
        <title>The deep terrestrial virosphere.</title>
        <authorList>
            <person name="Holmfeldt K."/>
            <person name="Nilsson E."/>
            <person name="Simone D."/>
            <person name="Lopez-Fernandez M."/>
            <person name="Wu X."/>
            <person name="de Brujin I."/>
            <person name="Lundin D."/>
            <person name="Andersson A."/>
            <person name="Bertilsson S."/>
            <person name="Dopson M."/>
        </authorList>
    </citation>
    <scope>NUCLEOTIDE SEQUENCE</scope>
    <source>
        <strain evidence="1">TM448A01694</strain>
    </source>
</reference>
<accession>A0A6H1ZS00</accession>
<sequence length="843" mass="92294">MAQDIPDENFSKSYIFDKKLDRTTPSLLLPEGSIVEGLNIGRPHSVPVGWERRGGTTRFNTTPIASAQVKGVFQCINPEHDIQAFYAQCNDNVYTGNTVPPSTTSSFGSLIYSLDSGTSPLFGMKINDDMVWAGTGNTPFAHSGNSAYPDAFYVKHETGNTIYVDGYDKVRNNRSDTNILLPQHSGASEFAYIGFRRRLSGFSIDLVPGVTNTMASGLTIAALRNGSFIGVSNLKDGTASPSGVTTLYENLGHISWDASTEDDPYLLPGTKDHMYWYRAGVTADVTNGILAYQIKVNDRCEDITNLWSKLYWLASGCLKSTVTGFVDYSGEVTDGTDAEYAELDNLATTQALYIGFTNKTFGLNVKLVPGETNVQTQGHVRIYYWNGGNNNWTEITGTTNDGTSSNGYPLTQSGVIQWDGQSIQEDERTLGGFVLPLYWYKLQWSITMPASVQVWEVAQLEKPDTIPPFPDYDFVVEYNGRAVWGPGHEFKMGLDFSQEGYPHVMNGPKAGSTGNIFPGIPTCMAHLHSYALVGGIDFVAMMEGKVPGRFDEYRVTNNVGVVAPHTLLIIDDGIKIFSQTKQVNAGIFMSHDGIYMAEMVAVKVSQPIADYWDTGSTPYIEPEYMDDSYAWINYQTKCVHFAVPMNVNNSSTKQTTLNYEIVYNYVLDEFYDLHKRAYPASCGAAIIGKDNQKMAYIGDYSGTVYRTNTGNSDNNTIIEHYLKTSDIMTLAGIKPDPLNYSTLLNAVKVKAKAQAVGNIEVLFYPDGAESGSTPTGSGGNTISMINSGSGYAQGKLKTGQGGILAETHAMRFRSGVSTAELNTNMQIYGFTIDARPEKATDGP</sequence>
<gene>
    <name evidence="1" type="ORF">TM448A01694_0002</name>
</gene>
<name>A0A6H1ZS00_9ZZZZ</name>
<organism evidence="1">
    <name type="scientific">viral metagenome</name>
    <dbReference type="NCBI Taxonomy" id="1070528"/>
    <lineage>
        <taxon>unclassified sequences</taxon>
        <taxon>metagenomes</taxon>
        <taxon>organismal metagenomes</taxon>
    </lineage>
</organism>